<evidence type="ECO:0000313" key="1">
    <source>
        <dbReference type="EMBL" id="SMO42015.1"/>
    </source>
</evidence>
<gene>
    <name evidence="1" type="ORF">SAMN06265348_1022</name>
</gene>
<dbReference type="Proteomes" id="UP000320300">
    <property type="component" value="Unassembled WGS sequence"/>
</dbReference>
<keyword evidence="2" id="KW-1185">Reference proteome</keyword>
<evidence type="ECO:0008006" key="3">
    <source>
        <dbReference type="Google" id="ProtNLM"/>
    </source>
</evidence>
<protein>
    <recommendedName>
        <fullName evidence="3">AraC family transcriptional regulator</fullName>
    </recommendedName>
</protein>
<organism evidence="1 2">
    <name type="scientific">Pedobacter westerhofensis</name>
    <dbReference type="NCBI Taxonomy" id="425512"/>
    <lineage>
        <taxon>Bacteria</taxon>
        <taxon>Pseudomonadati</taxon>
        <taxon>Bacteroidota</taxon>
        <taxon>Sphingobacteriia</taxon>
        <taxon>Sphingobacteriales</taxon>
        <taxon>Sphingobacteriaceae</taxon>
        <taxon>Pedobacter</taxon>
    </lineage>
</organism>
<sequence length="45" mass="5212">MATFDKEVQITYIRSVNKALQYIDENLDTDLSLEKISEVACFSRL</sequence>
<reference evidence="1 2" key="1">
    <citation type="submission" date="2017-05" db="EMBL/GenBank/DDBJ databases">
        <authorList>
            <person name="Varghese N."/>
            <person name="Submissions S."/>
        </authorList>
    </citation>
    <scope>NUCLEOTIDE SEQUENCE [LARGE SCALE GENOMIC DNA]</scope>
    <source>
        <strain evidence="1 2">DSM 19036</strain>
    </source>
</reference>
<name>A0A521B4M5_9SPHI</name>
<dbReference type="EMBL" id="FXTN01000002">
    <property type="protein sequence ID" value="SMO42015.1"/>
    <property type="molecule type" value="Genomic_DNA"/>
</dbReference>
<dbReference type="Gene3D" id="1.10.10.60">
    <property type="entry name" value="Homeodomain-like"/>
    <property type="match status" value="1"/>
</dbReference>
<accession>A0A521B4M5</accession>
<dbReference type="AlphaFoldDB" id="A0A521B4M5"/>
<evidence type="ECO:0000313" key="2">
    <source>
        <dbReference type="Proteomes" id="UP000320300"/>
    </source>
</evidence>
<proteinExistence type="predicted"/>